<gene>
    <name evidence="4" type="ORF">BGP80_02280</name>
</gene>
<dbReference type="RefSeq" id="WP_103435366.1">
    <property type="nucleotide sequence ID" value="NZ_MIND01000018.1"/>
</dbReference>
<sequence>MQRVIRDSHASQDAAAALEQRVALIRQHFPPAIAHLYAIPRQGRDGVLEWWSPLEGQPHVYAELGRDQQAALLQRYEERQAAVGQLANELQQRGQTQAAGALRSLIAPPDLGNLYSINGEPLVIRWGQTVPVAAPTPPPPPAPAPKPAPPAARPAPQPRPAPPPRAVPARRLRLWPWLLFGLLLALLYALWLNWPMLWARWQADHSAMCTPGAGFQASEFAVVLDTSGSMNERIRVKRADDPWYISLLAKIPVVEQFLPSGKAPPTTRLSVAKTALGAVIEDLDPKVAMRLVTFNGCNSPIDHGVFARDQRSDLIERIAGLNARGGTGLGISLEAAAASMDGRERDGVIVMFVDGRDSCGTSICKVSEQIAQNQPRLRINIVNISASTGSNCAASNTGGRVYTADDAAAVAAALEEASREVSQGNGC</sequence>
<dbReference type="InterPro" id="IPR002035">
    <property type="entry name" value="VWF_A"/>
</dbReference>
<dbReference type="InterPro" id="IPR036465">
    <property type="entry name" value="vWFA_dom_sf"/>
</dbReference>
<evidence type="ECO:0000256" key="2">
    <source>
        <dbReference type="SAM" id="Phobius"/>
    </source>
</evidence>
<name>A0A2S3W799_PSEPU</name>
<dbReference type="SUPFAM" id="SSF53300">
    <property type="entry name" value="vWA-like"/>
    <property type="match status" value="1"/>
</dbReference>
<dbReference type="SMART" id="SM00327">
    <property type="entry name" value="VWA"/>
    <property type="match status" value="1"/>
</dbReference>
<feature type="transmembrane region" description="Helical" evidence="2">
    <location>
        <begin position="174"/>
        <end position="194"/>
    </location>
</feature>
<reference evidence="4 5" key="1">
    <citation type="submission" date="2016-08" db="EMBL/GenBank/DDBJ databases">
        <authorList>
            <person name="Seilhamer J.J."/>
        </authorList>
    </citation>
    <scope>NUCLEOTIDE SEQUENCE [LARGE SCALE GENOMIC DNA]</scope>
    <source>
        <strain evidence="4 5">KT-27</strain>
    </source>
</reference>
<dbReference type="Gene3D" id="3.40.50.410">
    <property type="entry name" value="von Willebrand factor, type A domain"/>
    <property type="match status" value="1"/>
</dbReference>
<evidence type="ECO:0000313" key="4">
    <source>
        <dbReference type="EMBL" id="POF86827.1"/>
    </source>
</evidence>
<feature type="domain" description="VWFA" evidence="3">
    <location>
        <begin position="219"/>
        <end position="421"/>
    </location>
</feature>
<comment type="caution">
    <text evidence="4">The sequence shown here is derived from an EMBL/GenBank/DDBJ whole genome shotgun (WGS) entry which is preliminary data.</text>
</comment>
<accession>A0A2S3W799</accession>
<keyword evidence="2" id="KW-1133">Transmembrane helix</keyword>
<dbReference type="PROSITE" id="PS50234">
    <property type="entry name" value="VWFA"/>
    <property type="match status" value="1"/>
</dbReference>
<reference evidence="4 5" key="2">
    <citation type="submission" date="2018-03" db="EMBL/GenBank/DDBJ databases">
        <title>Draft genome of Pseudomonas putida strain KT-27.</title>
        <authorList>
            <person name="Yoshizawa S."/>
            <person name="Khan N.H."/>
            <person name="Nishimura M."/>
            <person name="Chiura H.X."/>
            <person name="Ogura Y."/>
            <person name="Hayashi T."/>
            <person name="Kogure K."/>
        </authorList>
    </citation>
    <scope>NUCLEOTIDE SEQUENCE [LARGE SCALE GENOMIC DNA]</scope>
    <source>
        <strain evidence="4 5">KT-27</strain>
    </source>
</reference>
<dbReference type="Proteomes" id="UP000237194">
    <property type="component" value="Unassembled WGS sequence"/>
</dbReference>
<keyword evidence="2" id="KW-0812">Transmembrane</keyword>
<organism evidence="4 5">
    <name type="scientific">Pseudomonas putida</name>
    <name type="common">Arthrobacter siderocapsulatus</name>
    <dbReference type="NCBI Taxonomy" id="303"/>
    <lineage>
        <taxon>Bacteria</taxon>
        <taxon>Pseudomonadati</taxon>
        <taxon>Pseudomonadota</taxon>
        <taxon>Gammaproteobacteria</taxon>
        <taxon>Pseudomonadales</taxon>
        <taxon>Pseudomonadaceae</taxon>
        <taxon>Pseudomonas</taxon>
    </lineage>
</organism>
<dbReference type="AlphaFoldDB" id="A0A2S3W799"/>
<protein>
    <recommendedName>
        <fullName evidence="3">VWFA domain-containing protein</fullName>
    </recommendedName>
</protein>
<evidence type="ECO:0000313" key="5">
    <source>
        <dbReference type="Proteomes" id="UP000237194"/>
    </source>
</evidence>
<proteinExistence type="predicted"/>
<feature type="region of interest" description="Disordered" evidence="1">
    <location>
        <begin position="134"/>
        <end position="165"/>
    </location>
</feature>
<evidence type="ECO:0000256" key="1">
    <source>
        <dbReference type="SAM" id="MobiDB-lite"/>
    </source>
</evidence>
<dbReference type="EMBL" id="MIND01000018">
    <property type="protein sequence ID" value="POF86827.1"/>
    <property type="molecule type" value="Genomic_DNA"/>
</dbReference>
<evidence type="ECO:0000259" key="3">
    <source>
        <dbReference type="PROSITE" id="PS50234"/>
    </source>
</evidence>
<keyword evidence="2" id="KW-0472">Membrane</keyword>
<dbReference type="Pfam" id="PF13519">
    <property type="entry name" value="VWA_2"/>
    <property type="match status" value="1"/>
</dbReference>